<protein>
    <submittedName>
        <fullName evidence="2">Uncharacterized protein</fullName>
    </submittedName>
</protein>
<feature type="region of interest" description="Disordered" evidence="1">
    <location>
        <begin position="259"/>
        <end position="283"/>
    </location>
</feature>
<dbReference type="Proteomes" id="UP000813462">
    <property type="component" value="Unassembled WGS sequence"/>
</dbReference>
<dbReference type="EMBL" id="JAEACU010000012">
    <property type="protein sequence ID" value="KAH7513259.1"/>
    <property type="molecule type" value="Genomic_DNA"/>
</dbReference>
<name>A0A978UER6_ZIZJJ</name>
<comment type="caution">
    <text evidence="2">The sequence shown here is derived from an EMBL/GenBank/DDBJ whole genome shotgun (WGS) entry which is preliminary data.</text>
</comment>
<reference evidence="2" key="1">
    <citation type="journal article" date="2021" name="Front. Plant Sci.">
        <title>Chromosome-Scale Genome Assembly for Chinese Sour Jujube and Insights Into Its Genome Evolution and Domestication Signature.</title>
        <authorList>
            <person name="Shen L.-Y."/>
            <person name="Luo H."/>
            <person name="Wang X.-L."/>
            <person name="Wang X.-M."/>
            <person name="Qiu X.-J."/>
            <person name="Liu H."/>
            <person name="Zhou S.-S."/>
            <person name="Jia K.-H."/>
            <person name="Nie S."/>
            <person name="Bao Y.-T."/>
            <person name="Zhang R.-G."/>
            <person name="Yun Q.-Z."/>
            <person name="Chai Y.-H."/>
            <person name="Lu J.-Y."/>
            <person name="Li Y."/>
            <person name="Zhao S.-W."/>
            <person name="Mao J.-F."/>
            <person name="Jia S.-G."/>
            <person name="Mao Y.-M."/>
        </authorList>
    </citation>
    <scope>NUCLEOTIDE SEQUENCE</scope>
    <source>
        <strain evidence="2">AT0</strain>
        <tissue evidence="2">Leaf</tissue>
    </source>
</reference>
<sequence>MESQSMINPKTPLLNGAYAYGVVERPFPLNCFLKNWRILFLLIIERRCLTKARWQPIIRISEKVGSPQASRISNRKVEGAMPSLYWNGERMSAEPEKTSTKLCYGGLDKGGCELSLGITEADKRYYDENESYLMGREGAGNSRIPTEGEEMPSLKTLADMSLMMPETPTDHEPSVQDKGENLMLLSSLNLKGTIQFLGLKTLLSANLRKAKLTSLMLESRKENKLKTLLSAKLRMANEGAHQFNAGIQKRKQKSFPFKIHENEGHPSDNQKIEVCNCQPKTDE</sequence>
<evidence type="ECO:0000256" key="1">
    <source>
        <dbReference type="SAM" id="MobiDB-lite"/>
    </source>
</evidence>
<accession>A0A978UER6</accession>
<evidence type="ECO:0000313" key="2">
    <source>
        <dbReference type="EMBL" id="KAH7513259.1"/>
    </source>
</evidence>
<proteinExistence type="predicted"/>
<evidence type="ECO:0000313" key="3">
    <source>
        <dbReference type="Proteomes" id="UP000813462"/>
    </source>
</evidence>
<organism evidence="2 3">
    <name type="scientific">Ziziphus jujuba var. spinosa</name>
    <dbReference type="NCBI Taxonomy" id="714518"/>
    <lineage>
        <taxon>Eukaryota</taxon>
        <taxon>Viridiplantae</taxon>
        <taxon>Streptophyta</taxon>
        <taxon>Embryophyta</taxon>
        <taxon>Tracheophyta</taxon>
        <taxon>Spermatophyta</taxon>
        <taxon>Magnoliopsida</taxon>
        <taxon>eudicotyledons</taxon>
        <taxon>Gunneridae</taxon>
        <taxon>Pentapetalae</taxon>
        <taxon>rosids</taxon>
        <taxon>fabids</taxon>
        <taxon>Rosales</taxon>
        <taxon>Rhamnaceae</taxon>
        <taxon>Paliureae</taxon>
        <taxon>Ziziphus</taxon>
    </lineage>
</organism>
<gene>
    <name evidence="2" type="ORF">FEM48_Zijuj12G0178300</name>
</gene>
<feature type="compositionally biased region" description="Basic and acidic residues" evidence="1">
    <location>
        <begin position="259"/>
        <end position="271"/>
    </location>
</feature>
<dbReference type="AlphaFoldDB" id="A0A978UER6"/>